<dbReference type="RefSeq" id="WP_099911523.1">
    <property type="nucleotide sequence ID" value="NZ_AWWI01000100.1"/>
</dbReference>
<protein>
    <recommendedName>
        <fullName evidence="4">EamA domain-containing protein</fullName>
    </recommendedName>
</protein>
<dbReference type="Proteomes" id="UP000231259">
    <property type="component" value="Unassembled WGS sequence"/>
</dbReference>
<feature type="transmembrane region" description="Helical" evidence="1">
    <location>
        <begin position="44"/>
        <end position="62"/>
    </location>
</feature>
<dbReference type="InterPro" id="IPR037185">
    <property type="entry name" value="EmrE-like"/>
</dbReference>
<comment type="caution">
    <text evidence="2">The sequence shown here is derived from an EMBL/GenBank/DDBJ whole genome shotgun (WGS) entry which is preliminary data.</text>
</comment>
<keyword evidence="1" id="KW-0472">Membrane</keyword>
<dbReference type="AlphaFoldDB" id="A0A2G8RCR9"/>
<accession>A0A2G8RCR9</accession>
<organism evidence="2 3">
    <name type="scientific">Puniceibacterium antarcticum</name>
    <dbReference type="NCBI Taxonomy" id="1206336"/>
    <lineage>
        <taxon>Bacteria</taxon>
        <taxon>Pseudomonadati</taxon>
        <taxon>Pseudomonadota</taxon>
        <taxon>Alphaproteobacteria</taxon>
        <taxon>Rhodobacterales</taxon>
        <taxon>Paracoccaceae</taxon>
        <taxon>Puniceibacterium</taxon>
    </lineage>
</organism>
<evidence type="ECO:0000313" key="3">
    <source>
        <dbReference type="Proteomes" id="UP000231259"/>
    </source>
</evidence>
<evidence type="ECO:0000256" key="1">
    <source>
        <dbReference type="SAM" id="Phobius"/>
    </source>
</evidence>
<evidence type="ECO:0008006" key="4">
    <source>
        <dbReference type="Google" id="ProtNLM"/>
    </source>
</evidence>
<sequence>MLGYDCIILATRTGDVFLITLSRYSRLIFALILGILVFGKGPDLLTFVGAALIIASGLYTILRERYLVRNAARQGAELQRVSDPLALTDAVYFLHPPAIGRIKD</sequence>
<keyword evidence="3" id="KW-1185">Reference proteome</keyword>
<proteinExistence type="predicted"/>
<feature type="transmembrane region" description="Helical" evidence="1">
    <location>
        <begin position="16"/>
        <end position="38"/>
    </location>
</feature>
<dbReference type="EMBL" id="AWWI01000100">
    <property type="protein sequence ID" value="PIL19337.1"/>
    <property type="molecule type" value="Genomic_DNA"/>
</dbReference>
<keyword evidence="1" id="KW-1133">Transmembrane helix</keyword>
<keyword evidence="1" id="KW-0812">Transmembrane</keyword>
<dbReference type="SUPFAM" id="SSF103481">
    <property type="entry name" value="Multidrug resistance efflux transporter EmrE"/>
    <property type="match status" value="1"/>
</dbReference>
<reference evidence="2 3" key="1">
    <citation type="submission" date="2013-09" db="EMBL/GenBank/DDBJ databases">
        <title>Genome sequencing of Phaeobacter antarcticus sp. nov. SM1211.</title>
        <authorList>
            <person name="Zhang X.-Y."/>
            <person name="Liu C."/>
            <person name="Chen X.-L."/>
            <person name="Xie B.-B."/>
            <person name="Qin Q.-L."/>
            <person name="Rong J.-C."/>
            <person name="Zhang Y.-Z."/>
        </authorList>
    </citation>
    <scope>NUCLEOTIDE SEQUENCE [LARGE SCALE GENOMIC DNA]</scope>
    <source>
        <strain evidence="2 3">SM1211</strain>
    </source>
</reference>
<evidence type="ECO:0000313" key="2">
    <source>
        <dbReference type="EMBL" id="PIL19337.1"/>
    </source>
</evidence>
<name>A0A2G8RCR9_9RHOB</name>
<gene>
    <name evidence="2" type="ORF">P775_14420</name>
</gene>